<dbReference type="OrthoDB" id="1049195at2759"/>
<accession>R7TFC5</accession>
<proteinExistence type="predicted"/>
<organism evidence="5">
    <name type="scientific">Capitella teleta</name>
    <name type="common">Polychaete worm</name>
    <dbReference type="NCBI Taxonomy" id="283909"/>
    <lineage>
        <taxon>Eukaryota</taxon>
        <taxon>Metazoa</taxon>
        <taxon>Spiralia</taxon>
        <taxon>Lophotrochozoa</taxon>
        <taxon>Annelida</taxon>
        <taxon>Polychaeta</taxon>
        <taxon>Sedentaria</taxon>
        <taxon>Scolecida</taxon>
        <taxon>Capitellidae</taxon>
        <taxon>Capitella</taxon>
    </lineage>
</organism>
<dbReference type="OMA" id="YNAECKM"/>
<evidence type="ECO:0000313" key="5">
    <source>
        <dbReference type="EMBL" id="ELT92473.1"/>
    </source>
</evidence>
<evidence type="ECO:0000256" key="1">
    <source>
        <dbReference type="ARBA" id="ARBA00022884"/>
    </source>
</evidence>
<dbReference type="SMART" id="SM01218">
    <property type="entry name" value="FoP_duplication"/>
    <property type="match status" value="1"/>
</dbReference>
<dbReference type="SUPFAM" id="SSF54928">
    <property type="entry name" value="RNA-binding domain, RBD"/>
    <property type="match status" value="1"/>
</dbReference>
<dbReference type="Pfam" id="PF00076">
    <property type="entry name" value="RRM_1"/>
    <property type="match status" value="1"/>
</dbReference>
<dbReference type="GO" id="GO:0005634">
    <property type="term" value="C:nucleus"/>
    <property type="evidence" value="ECO:0007669"/>
    <property type="project" value="TreeGrafter"/>
</dbReference>
<evidence type="ECO:0000313" key="6">
    <source>
        <dbReference type="EnsemblMetazoa" id="CapteP222506"/>
    </source>
</evidence>
<dbReference type="Proteomes" id="UP000014760">
    <property type="component" value="Unassembled WGS sequence"/>
</dbReference>
<dbReference type="GO" id="GO:0003729">
    <property type="term" value="F:mRNA binding"/>
    <property type="evidence" value="ECO:0007669"/>
    <property type="project" value="TreeGrafter"/>
</dbReference>
<dbReference type="SMART" id="SM00360">
    <property type="entry name" value="RRM"/>
    <property type="match status" value="1"/>
</dbReference>
<dbReference type="InterPro" id="IPR051229">
    <property type="entry name" value="ALYREF_mRNA_export"/>
</dbReference>
<reference evidence="5 7" key="2">
    <citation type="journal article" date="2013" name="Nature">
        <title>Insights into bilaterian evolution from three spiralian genomes.</title>
        <authorList>
            <person name="Simakov O."/>
            <person name="Marletaz F."/>
            <person name="Cho S.J."/>
            <person name="Edsinger-Gonzales E."/>
            <person name="Havlak P."/>
            <person name="Hellsten U."/>
            <person name="Kuo D.H."/>
            <person name="Larsson T."/>
            <person name="Lv J."/>
            <person name="Arendt D."/>
            <person name="Savage R."/>
            <person name="Osoegawa K."/>
            <person name="de Jong P."/>
            <person name="Grimwood J."/>
            <person name="Chapman J.A."/>
            <person name="Shapiro H."/>
            <person name="Aerts A."/>
            <person name="Otillar R.P."/>
            <person name="Terry A.Y."/>
            <person name="Boore J.L."/>
            <person name="Grigoriev I.V."/>
            <person name="Lindberg D.R."/>
            <person name="Seaver E.C."/>
            <person name="Weisblat D.A."/>
            <person name="Putnam N.H."/>
            <person name="Rokhsar D.S."/>
        </authorList>
    </citation>
    <scope>NUCLEOTIDE SEQUENCE</scope>
    <source>
        <strain evidence="5 7">I ESC-2004</strain>
    </source>
</reference>
<evidence type="ECO:0000313" key="7">
    <source>
        <dbReference type="Proteomes" id="UP000014760"/>
    </source>
</evidence>
<dbReference type="GO" id="GO:0006406">
    <property type="term" value="P:mRNA export from nucleus"/>
    <property type="evidence" value="ECO:0007669"/>
    <property type="project" value="TreeGrafter"/>
</dbReference>
<dbReference type="EMBL" id="AMQN01013303">
    <property type="status" value="NOT_ANNOTATED_CDS"/>
    <property type="molecule type" value="Genomic_DNA"/>
</dbReference>
<feature type="compositionally biased region" description="Basic residues" evidence="3">
    <location>
        <begin position="13"/>
        <end position="27"/>
    </location>
</feature>
<dbReference type="STRING" id="283909.R7TFC5"/>
<evidence type="ECO:0000256" key="2">
    <source>
        <dbReference type="PROSITE-ProRule" id="PRU00176"/>
    </source>
</evidence>
<feature type="region of interest" description="Disordered" evidence="3">
    <location>
        <begin position="174"/>
        <end position="242"/>
    </location>
</feature>
<dbReference type="InterPro" id="IPR035979">
    <property type="entry name" value="RBD_domain_sf"/>
</dbReference>
<feature type="region of interest" description="Disordered" evidence="3">
    <location>
        <begin position="1"/>
        <end position="59"/>
    </location>
</feature>
<dbReference type="InterPro" id="IPR025715">
    <property type="entry name" value="FoP_C"/>
</dbReference>
<dbReference type="AlphaFoldDB" id="R7TFC5"/>
<feature type="compositionally biased region" description="Gly residues" evidence="3">
    <location>
        <begin position="41"/>
        <end position="50"/>
    </location>
</feature>
<dbReference type="CDD" id="cd12680">
    <property type="entry name" value="RRM_THOC4"/>
    <property type="match status" value="1"/>
</dbReference>
<sequence length="242" mass="25658">MDASLDDIIRTKNIGRGKGGRRGRAGRGGRGGRERRNSDGIQGGVRGGGVHARRRSAPGNFHATRRLSPKQFSQFRGAPVRHTTGGGSYTGKLLVSNLDFGVDDADVKELFAEFGRIKKAAVHHDRSGCSMGTAEVIFDSRDNAVKAIKKYNNVPLDGRAMKIQMVSDGALPSVASRLSQPRGGARVASRGQQDGHRRGSNPARGGRGTGRGGAGRGAKAVPPSKDDLDAEMDAFNARMKTE</sequence>
<evidence type="ECO:0000259" key="4">
    <source>
        <dbReference type="PROSITE" id="PS50102"/>
    </source>
</evidence>
<dbReference type="InterPro" id="IPR000504">
    <property type="entry name" value="RRM_dom"/>
</dbReference>
<keyword evidence="7" id="KW-1185">Reference proteome</keyword>
<name>R7TFC5_CAPTE</name>
<dbReference type="EnsemblMetazoa" id="CapteT222506">
    <property type="protein sequence ID" value="CapteP222506"/>
    <property type="gene ID" value="CapteG222506"/>
</dbReference>
<dbReference type="FunCoup" id="R7TFC5">
    <property type="interactions" value="1787"/>
</dbReference>
<dbReference type="PROSITE" id="PS50102">
    <property type="entry name" value="RRM"/>
    <property type="match status" value="1"/>
</dbReference>
<gene>
    <name evidence="5" type="ORF">CAPTEDRAFT_222506</name>
</gene>
<dbReference type="Gene3D" id="3.30.70.330">
    <property type="match status" value="1"/>
</dbReference>
<feature type="domain" description="RRM" evidence="4">
    <location>
        <begin position="91"/>
        <end position="168"/>
    </location>
</feature>
<reference evidence="6" key="3">
    <citation type="submission" date="2015-06" db="UniProtKB">
        <authorList>
            <consortium name="EnsemblMetazoa"/>
        </authorList>
    </citation>
    <scope>IDENTIFICATION</scope>
</reference>
<dbReference type="EMBL" id="KB310112">
    <property type="protein sequence ID" value="ELT92473.1"/>
    <property type="molecule type" value="Genomic_DNA"/>
</dbReference>
<protein>
    <recommendedName>
        <fullName evidence="4">RRM domain-containing protein</fullName>
    </recommendedName>
</protein>
<keyword evidence="1 2" id="KW-0694">RNA-binding</keyword>
<dbReference type="Pfam" id="PF13865">
    <property type="entry name" value="FoP_duplication"/>
    <property type="match status" value="1"/>
</dbReference>
<dbReference type="HOGENOM" id="CLU_052367_0_1_1"/>
<reference evidence="7" key="1">
    <citation type="submission" date="2012-12" db="EMBL/GenBank/DDBJ databases">
        <authorList>
            <person name="Hellsten U."/>
            <person name="Grimwood J."/>
            <person name="Chapman J.A."/>
            <person name="Shapiro H."/>
            <person name="Aerts A."/>
            <person name="Otillar R.P."/>
            <person name="Terry A.Y."/>
            <person name="Boore J.L."/>
            <person name="Simakov O."/>
            <person name="Marletaz F."/>
            <person name="Cho S.-J."/>
            <person name="Edsinger-Gonzales E."/>
            <person name="Havlak P."/>
            <person name="Kuo D.-H."/>
            <person name="Larsson T."/>
            <person name="Lv J."/>
            <person name="Arendt D."/>
            <person name="Savage R."/>
            <person name="Osoegawa K."/>
            <person name="de Jong P."/>
            <person name="Lindberg D.R."/>
            <person name="Seaver E.C."/>
            <person name="Weisblat D.A."/>
            <person name="Putnam N.H."/>
            <person name="Grigoriev I.V."/>
            <person name="Rokhsar D.S."/>
        </authorList>
    </citation>
    <scope>NUCLEOTIDE SEQUENCE</scope>
    <source>
        <strain evidence="7">I ESC-2004</strain>
    </source>
</reference>
<dbReference type="InterPro" id="IPR012677">
    <property type="entry name" value="Nucleotide-bd_a/b_plait_sf"/>
</dbReference>
<feature type="compositionally biased region" description="Gly residues" evidence="3">
    <location>
        <begin position="205"/>
        <end position="216"/>
    </location>
</feature>
<evidence type="ECO:0000256" key="3">
    <source>
        <dbReference type="SAM" id="MobiDB-lite"/>
    </source>
</evidence>
<dbReference type="PANTHER" id="PTHR19965:SF82">
    <property type="entry name" value="THO COMPLEX SUBUNIT 4"/>
    <property type="match status" value="1"/>
</dbReference>
<dbReference type="PANTHER" id="PTHR19965">
    <property type="entry name" value="RNA AND EXPORT FACTOR BINDING PROTEIN"/>
    <property type="match status" value="1"/>
</dbReference>